<protein>
    <submittedName>
        <fullName evidence="1">Uncharacterized protein</fullName>
    </submittedName>
</protein>
<reference evidence="2" key="1">
    <citation type="submission" date="2010-05" db="EMBL/GenBank/DDBJ databases">
        <title>Complete sequence of Staphylothermus hellenicus DSM 12710.</title>
        <authorList>
            <consortium name="US DOE Joint Genome Institute"/>
            <person name="Lucas S."/>
            <person name="Copeland A."/>
            <person name="Lapidus A."/>
            <person name="Cheng J.-F."/>
            <person name="Bruce D."/>
            <person name="Goodwin L."/>
            <person name="Pitluck S."/>
            <person name="Davenport K."/>
            <person name="Detter J.C."/>
            <person name="Han C."/>
            <person name="Tapia R."/>
            <person name="Larimer F."/>
            <person name="Land M."/>
            <person name="Hauser L."/>
            <person name="Kyrpides N."/>
            <person name="Mikhailova N."/>
            <person name="Anderson I.J."/>
            <person name="Woyke T."/>
        </authorList>
    </citation>
    <scope>NUCLEOTIDE SEQUENCE [LARGE SCALE GENOMIC DNA]</scope>
    <source>
        <strain evidence="2">DSM 12710 / JCM 10830 / BK20S6-10-b1 / P8</strain>
    </source>
</reference>
<dbReference type="OrthoDB" id="17519at2157"/>
<dbReference type="STRING" id="591019.Shell_1341"/>
<proteinExistence type="predicted"/>
<dbReference type="Proteomes" id="UP000002573">
    <property type="component" value="Chromosome"/>
</dbReference>
<evidence type="ECO:0000313" key="2">
    <source>
        <dbReference type="Proteomes" id="UP000002573"/>
    </source>
</evidence>
<gene>
    <name evidence="1" type="ordered locus">Shell_1341</name>
</gene>
<keyword evidence="2" id="KW-1185">Reference proteome</keyword>
<sequence length="96" mass="11769">MYTRWINPRKLDELVFKLRKNNIFTSRHSYSYRLLYNDKMIAGIHVYPGYKEVVLRIYMSNIEYAEPVLELIENIIREIFPDYKLNIHYIKPLIKE</sequence>
<dbReference type="EMBL" id="CP002051">
    <property type="protein sequence ID" value="ADI32433.1"/>
    <property type="molecule type" value="Genomic_DNA"/>
</dbReference>
<dbReference type="RefSeq" id="WP_013143631.1">
    <property type="nucleotide sequence ID" value="NC_014205.1"/>
</dbReference>
<dbReference type="KEGG" id="shc:Shell_1341"/>
<dbReference type="GeneID" id="9234632"/>
<dbReference type="eggNOG" id="arCOG08830">
    <property type="taxonomic scope" value="Archaea"/>
</dbReference>
<dbReference type="HOGENOM" id="CLU_179002_0_0_2"/>
<dbReference type="AlphaFoldDB" id="D7D9I7"/>
<evidence type="ECO:0000313" key="1">
    <source>
        <dbReference type="EMBL" id="ADI32433.1"/>
    </source>
</evidence>
<accession>D7D9I7</accession>
<organism evidence="1 2">
    <name type="scientific">Staphylothermus hellenicus (strain DSM 12710 / JCM 10830 / BK20S6-10-b1 / P8)</name>
    <dbReference type="NCBI Taxonomy" id="591019"/>
    <lineage>
        <taxon>Archaea</taxon>
        <taxon>Thermoproteota</taxon>
        <taxon>Thermoprotei</taxon>
        <taxon>Desulfurococcales</taxon>
        <taxon>Desulfurococcaceae</taxon>
        <taxon>Staphylothermus</taxon>
    </lineage>
</organism>
<name>D7D9I7_STAHD</name>
<reference evidence="1 2" key="2">
    <citation type="journal article" date="2011" name="Stand. Genomic Sci.">
        <title>Complete genome sequence of Staphylothermus hellenicus P8.</title>
        <authorList>
            <person name="Anderson I."/>
            <person name="Wirth R."/>
            <person name="Lucas S."/>
            <person name="Copeland A."/>
            <person name="Lapidus A."/>
            <person name="Cheng J.F."/>
            <person name="Goodwin L."/>
            <person name="Pitluck S."/>
            <person name="Davenport K."/>
            <person name="Detter J.C."/>
            <person name="Han C."/>
            <person name="Tapia R."/>
            <person name="Land M."/>
            <person name="Hauser L."/>
            <person name="Pati A."/>
            <person name="Mikhailova N."/>
            <person name="Woyke T."/>
            <person name="Klenk H.P."/>
            <person name="Kyrpides N."/>
            <person name="Ivanova N."/>
        </authorList>
    </citation>
    <scope>NUCLEOTIDE SEQUENCE [LARGE SCALE GENOMIC DNA]</scope>
    <source>
        <strain evidence="2">DSM 12710 / JCM 10830 / BK20S6-10-b1 / P8</strain>
    </source>
</reference>